<sequence length="81" mass="8509">MATGLPDKLESIPFSCADCLLSESQRAQMLGLLGGEQPQPLELMVSNIAGPFNAGMAGIRYSATFRNTGVTHNTLSQAPAN</sequence>
<evidence type="ECO:0000313" key="2">
    <source>
        <dbReference type="Proteomes" id="UP000886653"/>
    </source>
</evidence>
<keyword evidence="2" id="KW-1185">Reference proteome</keyword>
<protein>
    <submittedName>
        <fullName evidence="1">Uncharacterized protein</fullName>
    </submittedName>
</protein>
<organism evidence="1 2">
    <name type="scientific">Cronartium quercuum f. sp. fusiforme G11</name>
    <dbReference type="NCBI Taxonomy" id="708437"/>
    <lineage>
        <taxon>Eukaryota</taxon>
        <taxon>Fungi</taxon>
        <taxon>Dikarya</taxon>
        <taxon>Basidiomycota</taxon>
        <taxon>Pucciniomycotina</taxon>
        <taxon>Pucciniomycetes</taxon>
        <taxon>Pucciniales</taxon>
        <taxon>Coleosporiaceae</taxon>
        <taxon>Cronartium</taxon>
    </lineage>
</organism>
<proteinExistence type="predicted"/>
<accession>A0A9P6NVU8</accession>
<evidence type="ECO:0000313" key="1">
    <source>
        <dbReference type="EMBL" id="KAG0151129.1"/>
    </source>
</evidence>
<name>A0A9P6NVU8_9BASI</name>
<reference evidence="1" key="1">
    <citation type="submission" date="2013-11" db="EMBL/GenBank/DDBJ databases">
        <title>Genome sequence of the fusiform rust pathogen reveals effectors for host alternation and coevolution with pine.</title>
        <authorList>
            <consortium name="DOE Joint Genome Institute"/>
            <person name="Smith K."/>
            <person name="Pendleton A."/>
            <person name="Kubisiak T."/>
            <person name="Anderson C."/>
            <person name="Salamov A."/>
            <person name="Aerts A."/>
            <person name="Riley R."/>
            <person name="Clum A."/>
            <person name="Lindquist E."/>
            <person name="Ence D."/>
            <person name="Campbell M."/>
            <person name="Kronenberg Z."/>
            <person name="Feau N."/>
            <person name="Dhillon B."/>
            <person name="Hamelin R."/>
            <person name="Burleigh J."/>
            <person name="Smith J."/>
            <person name="Yandell M."/>
            <person name="Nelson C."/>
            <person name="Grigoriev I."/>
            <person name="Davis J."/>
        </authorList>
    </citation>
    <scope>NUCLEOTIDE SEQUENCE</scope>
    <source>
        <strain evidence="1">G11</strain>
    </source>
</reference>
<comment type="caution">
    <text evidence="1">The sequence shown here is derived from an EMBL/GenBank/DDBJ whole genome shotgun (WGS) entry which is preliminary data.</text>
</comment>
<dbReference type="Proteomes" id="UP000886653">
    <property type="component" value="Unassembled WGS sequence"/>
</dbReference>
<gene>
    <name evidence="1" type="ORF">CROQUDRAFT_87261</name>
</gene>
<dbReference type="EMBL" id="MU167215">
    <property type="protein sequence ID" value="KAG0151129.1"/>
    <property type="molecule type" value="Genomic_DNA"/>
</dbReference>
<dbReference type="AlphaFoldDB" id="A0A9P6NVU8"/>